<dbReference type="OMA" id="DPCKELH"/>
<name>B3NTF6_DROER</name>
<dbReference type="OrthoDB" id="7870513at2759"/>
<gene>
    <name evidence="2" type="primary">Dere\GG18109</name>
    <name evidence="2" type="synonym">dere_GLEANR_2978</name>
    <name evidence="2" type="synonym">GG18109</name>
    <name evidence="2" type="ORF">Dere_GG18109</name>
</gene>
<sequence>MNKYFNTEILHSLVSQVHVDNQDVVHDRFAAMEPAARYVLYISSDPCKELHPRNVKKNLRNLFGKEATSHGCVVRIREEKLSVSKLDSPKVAEPKSLDNVNEKSADAICTRRESMEGGFEVDTKATPSASVINLDERARGGLNITLFEIESQSNWTENRLEKYTEGQVEPKEPSFMTSQMSIQETSSQSSQEDDLDNFQLTEEALFDYLKHQWNQYHRLGGARSYLDWLRNSDCDIIKWLCRKYFIGTCMTTTSIEPVRNPTHPSHLEKFRNGLCHCLRVVGQFFSGEEEPADHPIRPYVDREHYAPLVLGPTIDESMAFLADRVMIAINWAKHRDVRPSAIAEEPE</sequence>
<evidence type="ECO:0000313" key="2">
    <source>
        <dbReference type="EMBL" id="EDV46607.1"/>
    </source>
</evidence>
<dbReference type="KEGG" id="der:6550254"/>
<protein>
    <submittedName>
        <fullName evidence="2">Uncharacterized protein</fullName>
    </submittedName>
</protein>
<accession>B3NTF6</accession>
<dbReference type="AlphaFoldDB" id="B3NTF6"/>
<dbReference type="HOGENOM" id="CLU_799900_0_0_1"/>
<feature type="region of interest" description="Disordered" evidence="1">
    <location>
        <begin position="164"/>
        <end position="194"/>
    </location>
</feature>
<feature type="compositionally biased region" description="Low complexity" evidence="1">
    <location>
        <begin position="176"/>
        <end position="190"/>
    </location>
</feature>
<evidence type="ECO:0000256" key="1">
    <source>
        <dbReference type="SAM" id="MobiDB-lite"/>
    </source>
</evidence>
<reference evidence="2 3" key="2">
    <citation type="journal article" date="2008" name="Bioinformatics">
        <title>Assembly reconciliation.</title>
        <authorList>
            <person name="Zimin A.V."/>
            <person name="Smith D.R."/>
            <person name="Sutton G."/>
            <person name="Yorke J.A."/>
        </authorList>
    </citation>
    <scope>NUCLEOTIDE SEQUENCE [LARGE SCALE GENOMIC DNA]</scope>
    <source>
        <strain evidence="2 3">TSC#14021-0224.01</strain>
    </source>
</reference>
<evidence type="ECO:0000313" key="3">
    <source>
        <dbReference type="Proteomes" id="UP000008711"/>
    </source>
</evidence>
<dbReference type="PhylomeDB" id="B3NTF6"/>
<keyword evidence="3" id="KW-1185">Reference proteome</keyword>
<proteinExistence type="predicted"/>
<dbReference type="Proteomes" id="UP000008711">
    <property type="component" value="Unassembled WGS sequence"/>
</dbReference>
<organism evidence="2 3">
    <name type="scientific">Drosophila erecta</name>
    <name type="common">Fruit fly</name>
    <dbReference type="NCBI Taxonomy" id="7220"/>
    <lineage>
        <taxon>Eukaryota</taxon>
        <taxon>Metazoa</taxon>
        <taxon>Ecdysozoa</taxon>
        <taxon>Arthropoda</taxon>
        <taxon>Hexapoda</taxon>
        <taxon>Insecta</taxon>
        <taxon>Pterygota</taxon>
        <taxon>Neoptera</taxon>
        <taxon>Endopterygota</taxon>
        <taxon>Diptera</taxon>
        <taxon>Brachycera</taxon>
        <taxon>Muscomorpha</taxon>
        <taxon>Ephydroidea</taxon>
        <taxon>Drosophilidae</taxon>
        <taxon>Drosophila</taxon>
        <taxon>Sophophora</taxon>
    </lineage>
</organism>
<reference evidence="2 3" key="1">
    <citation type="journal article" date="2007" name="Nature">
        <title>Evolution of genes and genomes on the Drosophila phylogeny.</title>
        <authorList>
            <consortium name="Drosophila 12 Genomes Consortium"/>
            <person name="Clark A.G."/>
            <person name="Eisen M.B."/>
            <person name="Smith D.R."/>
            <person name="Bergman C.M."/>
            <person name="Oliver B."/>
            <person name="Markow T.A."/>
            <person name="Kaufman T.C."/>
            <person name="Kellis M."/>
            <person name="Gelbart W."/>
            <person name="Iyer V.N."/>
            <person name="Pollard D.A."/>
            <person name="Sackton T.B."/>
            <person name="Larracuente A.M."/>
            <person name="Singh N.D."/>
            <person name="Abad J.P."/>
            <person name="Abt D.N."/>
            <person name="Adryan B."/>
            <person name="Aguade M."/>
            <person name="Akashi H."/>
            <person name="Anderson W.W."/>
            <person name="Aquadro C.F."/>
            <person name="Ardell D.H."/>
            <person name="Arguello R."/>
            <person name="Artieri C.G."/>
            <person name="Barbash D.A."/>
            <person name="Barker D."/>
            <person name="Barsanti P."/>
            <person name="Batterham P."/>
            <person name="Batzoglou S."/>
            <person name="Begun D."/>
            <person name="Bhutkar A."/>
            <person name="Blanco E."/>
            <person name="Bosak S.A."/>
            <person name="Bradley R.K."/>
            <person name="Brand A.D."/>
            <person name="Brent M.R."/>
            <person name="Brooks A.N."/>
            <person name="Brown R.H."/>
            <person name="Butlin R.K."/>
            <person name="Caggese C."/>
            <person name="Calvi B.R."/>
            <person name="Bernardo de Carvalho A."/>
            <person name="Caspi A."/>
            <person name="Castrezana S."/>
            <person name="Celniker S.E."/>
            <person name="Chang J.L."/>
            <person name="Chapple C."/>
            <person name="Chatterji S."/>
            <person name="Chinwalla A."/>
            <person name="Civetta A."/>
            <person name="Clifton S.W."/>
            <person name="Comeron J.M."/>
            <person name="Costello J.C."/>
            <person name="Coyne J.A."/>
            <person name="Daub J."/>
            <person name="David R.G."/>
            <person name="Delcher A.L."/>
            <person name="Delehaunty K."/>
            <person name="Do C.B."/>
            <person name="Ebling H."/>
            <person name="Edwards K."/>
            <person name="Eickbush T."/>
            <person name="Evans J.D."/>
            <person name="Filipski A."/>
            <person name="Findeiss S."/>
            <person name="Freyhult E."/>
            <person name="Fulton L."/>
            <person name="Fulton R."/>
            <person name="Garcia A.C."/>
            <person name="Gardiner A."/>
            <person name="Garfield D.A."/>
            <person name="Garvin B.E."/>
            <person name="Gibson G."/>
            <person name="Gilbert D."/>
            <person name="Gnerre S."/>
            <person name="Godfrey J."/>
            <person name="Good R."/>
            <person name="Gotea V."/>
            <person name="Gravely B."/>
            <person name="Greenberg A.J."/>
            <person name="Griffiths-Jones S."/>
            <person name="Gross S."/>
            <person name="Guigo R."/>
            <person name="Gustafson E.A."/>
            <person name="Haerty W."/>
            <person name="Hahn M.W."/>
            <person name="Halligan D.L."/>
            <person name="Halpern A.L."/>
            <person name="Halter G.M."/>
            <person name="Han M.V."/>
            <person name="Heger A."/>
            <person name="Hillier L."/>
            <person name="Hinrichs A.S."/>
            <person name="Holmes I."/>
            <person name="Hoskins R.A."/>
            <person name="Hubisz M.J."/>
            <person name="Hultmark D."/>
            <person name="Huntley M.A."/>
            <person name="Jaffe D.B."/>
            <person name="Jagadeeshan S."/>
            <person name="Jeck W.R."/>
            <person name="Johnson J."/>
            <person name="Jones C.D."/>
            <person name="Jordan W.C."/>
            <person name="Karpen G.H."/>
            <person name="Kataoka E."/>
            <person name="Keightley P.D."/>
            <person name="Kheradpour P."/>
            <person name="Kirkness E.F."/>
            <person name="Koerich L.B."/>
            <person name="Kristiansen K."/>
            <person name="Kudrna D."/>
            <person name="Kulathinal R.J."/>
            <person name="Kumar S."/>
            <person name="Kwok R."/>
            <person name="Lander E."/>
            <person name="Langley C.H."/>
            <person name="Lapoint R."/>
            <person name="Lazzaro B.P."/>
            <person name="Lee S.J."/>
            <person name="Levesque L."/>
            <person name="Li R."/>
            <person name="Lin C.F."/>
            <person name="Lin M.F."/>
            <person name="Lindblad-Toh K."/>
            <person name="Llopart A."/>
            <person name="Long M."/>
            <person name="Low L."/>
            <person name="Lozovsky E."/>
            <person name="Lu J."/>
            <person name="Luo M."/>
            <person name="Machado C.A."/>
            <person name="Makalowski W."/>
            <person name="Marzo M."/>
            <person name="Matsuda M."/>
            <person name="Matzkin L."/>
            <person name="McAllister B."/>
            <person name="McBride C.S."/>
            <person name="McKernan B."/>
            <person name="McKernan K."/>
            <person name="Mendez-Lago M."/>
            <person name="Minx P."/>
            <person name="Mollenhauer M.U."/>
            <person name="Montooth K."/>
            <person name="Mount S.M."/>
            <person name="Mu X."/>
            <person name="Myers E."/>
            <person name="Negre B."/>
            <person name="Newfeld S."/>
            <person name="Nielsen R."/>
            <person name="Noor M.A."/>
            <person name="O'Grady P."/>
            <person name="Pachter L."/>
            <person name="Papaceit M."/>
            <person name="Parisi M.J."/>
            <person name="Parisi M."/>
            <person name="Parts L."/>
            <person name="Pedersen J.S."/>
            <person name="Pesole G."/>
            <person name="Phillippy A.M."/>
            <person name="Ponting C.P."/>
            <person name="Pop M."/>
            <person name="Porcelli D."/>
            <person name="Powell J.R."/>
            <person name="Prohaska S."/>
            <person name="Pruitt K."/>
            <person name="Puig M."/>
            <person name="Quesneville H."/>
            <person name="Ram K.R."/>
            <person name="Rand D."/>
            <person name="Rasmussen M.D."/>
            <person name="Reed L.K."/>
            <person name="Reenan R."/>
            <person name="Reily A."/>
            <person name="Remington K.A."/>
            <person name="Rieger T.T."/>
            <person name="Ritchie M.G."/>
            <person name="Robin C."/>
            <person name="Rogers Y.H."/>
            <person name="Rohde C."/>
            <person name="Rozas J."/>
            <person name="Rubenfield M.J."/>
            <person name="Ruiz A."/>
            <person name="Russo S."/>
            <person name="Salzberg S.L."/>
            <person name="Sanchez-Gracia A."/>
            <person name="Saranga D.J."/>
            <person name="Sato H."/>
            <person name="Schaeffer S.W."/>
            <person name="Schatz M.C."/>
            <person name="Schlenke T."/>
            <person name="Schwartz R."/>
            <person name="Segarra C."/>
            <person name="Singh R.S."/>
            <person name="Sirot L."/>
            <person name="Sirota M."/>
            <person name="Sisneros N.B."/>
            <person name="Smith C.D."/>
            <person name="Smith T.F."/>
            <person name="Spieth J."/>
            <person name="Stage D.E."/>
            <person name="Stark A."/>
            <person name="Stephan W."/>
            <person name="Strausberg R.L."/>
            <person name="Strempel S."/>
            <person name="Sturgill D."/>
            <person name="Sutton G."/>
            <person name="Sutton G.G."/>
            <person name="Tao W."/>
            <person name="Teichmann S."/>
            <person name="Tobari Y.N."/>
            <person name="Tomimura Y."/>
            <person name="Tsolas J.M."/>
            <person name="Valente V.L."/>
            <person name="Venter E."/>
            <person name="Venter J.C."/>
            <person name="Vicario S."/>
            <person name="Vieira F.G."/>
            <person name="Vilella A.J."/>
            <person name="Villasante A."/>
            <person name="Walenz B."/>
            <person name="Wang J."/>
            <person name="Wasserman M."/>
            <person name="Watts T."/>
            <person name="Wilson D."/>
            <person name="Wilson R.K."/>
            <person name="Wing R.A."/>
            <person name="Wolfner M.F."/>
            <person name="Wong A."/>
            <person name="Wong G.K."/>
            <person name="Wu C.I."/>
            <person name="Wu G."/>
            <person name="Yamamoto D."/>
            <person name="Yang H.P."/>
            <person name="Yang S.P."/>
            <person name="Yorke J.A."/>
            <person name="Yoshida K."/>
            <person name="Zdobnov E."/>
            <person name="Zhang P."/>
            <person name="Zhang Y."/>
            <person name="Zimin A.V."/>
            <person name="Baldwin J."/>
            <person name="Abdouelleil A."/>
            <person name="Abdulkadir J."/>
            <person name="Abebe A."/>
            <person name="Abera B."/>
            <person name="Abreu J."/>
            <person name="Acer S.C."/>
            <person name="Aftuck L."/>
            <person name="Alexander A."/>
            <person name="An P."/>
            <person name="Anderson E."/>
            <person name="Anderson S."/>
            <person name="Arachi H."/>
            <person name="Azer M."/>
            <person name="Bachantsang P."/>
            <person name="Barry A."/>
            <person name="Bayul T."/>
            <person name="Berlin A."/>
            <person name="Bessette D."/>
            <person name="Bloom T."/>
            <person name="Blye J."/>
            <person name="Boguslavskiy L."/>
            <person name="Bonnet C."/>
            <person name="Boukhgalter B."/>
            <person name="Bourzgui I."/>
            <person name="Brown A."/>
            <person name="Cahill P."/>
            <person name="Channer S."/>
            <person name="Cheshatsang Y."/>
            <person name="Chuda L."/>
            <person name="Citroen M."/>
            <person name="Collymore A."/>
            <person name="Cooke P."/>
            <person name="Costello M."/>
            <person name="D'Aco K."/>
            <person name="Daza R."/>
            <person name="De Haan G."/>
            <person name="DeGray S."/>
            <person name="DeMaso C."/>
            <person name="Dhargay N."/>
            <person name="Dooley K."/>
            <person name="Dooley E."/>
            <person name="Doricent M."/>
            <person name="Dorje P."/>
            <person name="Dorjee K."/>
            <person name="Dupes A."/>
            <person name="Elong R."/>
            <person name="Falk J."/>
            <person name="Farina A."/>
            <person name="Faro S."/>
            <person name="Ferguson D."/>
            <person name="Fisher S."/>
            <person name="Foley C.D."/>
            <person name="Franke A."/>
            <person name="Friedrich D."/>
            <person name="Gadbois L."/>
            <person name="Gearin G."/>
            <person name="Gearin C.R."/>
            <person name="Giannoukos G."/>
            <person name="Goode T."/>
            <person name="Graham J."/>
            <person name="Grandbois E."/>
            <person name="Grewal S."/>
            <person name="Gyaltsen K."/>
            <person name="Hafez N."/>
            <person name="Hagos B."/>
            <person name="Hall J."/>
            <person name="Henson C."/>
            <person name="Hollinger A."/>
            <person name="Honan T."/>
            <person name="Huard M.D."/>
            <person name="Hughes L."/>
            <person name="Hurhula B."/>
            <person name="Husby M.E."/>
            <person name="Kamat A."/>
            <person name="Kanga B."/>
            <person name="Kashin S."/>
            <person name="Khazanovich D."/>
            <person name="Kisner P."/>
            <person name="Lance K."/>
            <person name="Lara M."/>
            <person name="Lee W."/>
            <person name="Lennon N."/>
            <person name="Letendre F."/>
            <person name="LeVine R."/>
            <person name="Lipovsky A."/>
            <person name="Liu X."/>
            <person name="Liu J."/>
            <person name="Liu S."/>
            <person name="Lokyitsang T."/>
            <person name="Lokyitsang Y."/>
            <person name="Lubonja R."/>
            <person name="Lui A."/>
            <person name="MacDonald P."/>
            <person name="Magnisalis V."/>
            <person name="Maru K."/>
            <person name="Matthews C."/>
            <person name="McCusker W."/>
            <person name="McDonough S."/>
            <person name="Mehta T."/>
            <person name="Meldrim J."/>
            <person name="Meneus L."/>
            <person name="Mihai O."/>
            <person name="Mihalev A."/>
            <person name="Mihova T."/>
            <person name="Mittelman R."/>
            <person name="Mlenga V."/>
            <person name="Montmayeur A."/>
            <person name="Mulrain L."/>
            <person name="Navidi A."/>
            <person name="Naylor J."/>
            <person name="Negash T."/>
            <person name="Nguyen T."/>
            <person name="Nguyen N."/>
            <person name="Nicol R."/>
            <person name="Norbu C."/>
            <person name="Norbu N."/>
            <person name="Novod N."/>
            <person name="O'Neill B."/>
            <person name="Osman S."/>
            <person name="Markiewicz E."/>
            <person name="Oyono O.L."/>
            <person name="Patti C."/>
            <person name="Phunkhang P."/>
            <person name="Pierre F."/>
            <person name="Priest M."/>
            <person name="Raghuraman S."/>
            <person name="Rege F."/>
            <person name="Reyes R."/>
            <person name="Rise C."/>
            <person name="Rogov P."/>
            <person name="Ross K."/>
            <person name="Ryan E."/>
            <person name="Settipalli S."/>
            <person name="Shea T."/>
            <person name="Sherpa N."/>
            <person name="Shi L."/>
            <person name="Shih D."/>
            <person name="Sparrow T."/>
            <person name="Spaulding J."/>
            <person name="Stalker J."/>
            <person name="Stange-Thomann N."/>
            <person name="Stavropoulos S."/>
            <person name="Stone C."/>
            <person name="Strader C."/>
            <person name="Tesfaye S."/>
            <person name="Thomson T."/>
            <person name="Thoulutsang Y."/>
            <person name="Thoulutsang D."/>
            <person name="Topham K."/>
            <person name="Topping I."/>
            <person name="Tsamla T."/>
            <person name="Vassiliev H."/>
            <person name="Vo A."/>
            <person name="Wangchuk T."/>
            <person name="Wangdi T."/>
            <person name="Weiand M."/>
            <person name="Wilkinson J."/>
            <person name="Wilson A."/>
            <person name="Yadav S."/>
            <person name="Young G."/>
            <person name="Yu Q."/>
            <person name="Zembek L."/>
            <person name="Zhong D."/>
            <person name="Zimmer A."/>
            <person name="Zwirko Z."/>
            <person name="Jaffe D.B."/>
            <person name="Alvarez P."/>
            <person name="Brockman W."/>
            <person name="Butler J."/>
            <person name="Chin C."/>
            <person name="Gnerre S."/>
            <person name="Grabherr M."/>
            <person name="Kleber M."/>
            <person name="Mauceli E."/>
            <person name="MacCallum I."/>
        </authorList>
    </citation>
    <scope>NUCLEOTIDE SEQUENCE [LARGE SCALE GENOMIC DNA]</scope>
    <source>
        <strain evidence="2 3">TSC#14021-0224.01</strain>
    </source>
</reference>
<dbReference type="EMBL" id="CH954180">
    <property type="protein sequence ID" value="EDV46607.1"/>
    <property type="molecule type" value="Genomic_DNA"/>
</dbReference>